<sequence length="94" mass="10817">HQIKQKAQSKDWAFLHLSFYGKSYRIMAPTRFIFGLYPSYFKSLMCWLRITRPIHGPRPDGLSHATFKSAPGRFVAHPSHIVIYAPGDSLPCRL</sequence>
<name>A0A702F9F6_SALET</name>
<reference evidence="1" key="2">
    <citation type="submission" date="2018-07" db="EMBL/GenBank/DDBJ databases">
        <authorList>
            <consortium name="NCBI Pathogen Detection Project"/>
        </authorList>
    </citation>
    <scope>NUCLEOTIDE SEQUENCE</scope>
    <source>
        <strain evidence="1">M138</strain>
    </source>
</reference>
<organism evidence="1">
    <name type="scientific">Salmonella enterica subsp. enterica serovar Eastbourne</name>
    <dbReference type="NCBI Taxonomy" id="486993"/>
    <lineage>
        <taxon>Bacteria</taxon>
        <taxon>Pseudomonadati</taxon>
        <taxon>Pseudomonadota</taxon>
        <taxon>Gammaproteobacteria</taxon>
        <taxon>Enterobacterales</taxon>
        <taxon>Enterobacteriaceae</taxon>
        <taxon>Salmonella</taxon>
    </lineage>
</organism>
<dbReference type="EMBL" id="DAAMHJ010000047">
    <property type="protein sequence ID" value="HAC6678957.1"/>
    <property type="molecule type" value="Genomic_DNA"/>
</dbReference>
<feature type="non-terminal residue" evidence="1">
    <location>
        <position position="1"/>
    </location>
</feature>
<gene>
    <name evidence="1" type="ORF">G0D12_25440</name>
</gene>
<proteinExistence type="predicted"/>
<dbReference type="AlphaFoldDB" id="A0A702F9F6"/>
<reference evidence="1" key="1">
    <citation type="journal article" date="2018" name="Genome Biol.">
        <title>SKESA: strategic k-mer extension for scrupulous assemblies.</title>
        <authorList>
            <person name="Souvorov A."/>
            <person name="Agarwala R."/>
            <person name="Lipman D.J."/>
        </authorList>
    </citation>
    <scope>NUCLEOTIDE SEQUENCE</scope>
    <source>
        <strain evidence="1">M138</strain>
    </source>
</reference>
<evidence type="ECO:0000313" key="1">
    <source>
        <dbReference type="EMBL" id="HAC6678957.1"/>
    </source>
</evidence>
<accession>A0A702F9F6</accession>
<protein>
    <submittedName>
        <fullName evidence="1">Uncharacterized protein</fullName>
    </submittedName>
</protein>
<comment type="caution">
    <text evidence="1">The sequence shown here is derived from an EMBL/GenBank/DDBJ whole genome shotgun (WGS) entry which is preliminary data.</text>
</comment>